<dbReference type="PROSITE" id="PS50075">
    <property type="entry name" value="CARRIER"/>
    <property type="match status" value="1"/>
</dbReference>
<feature type="domain" description="PKS/mFAS DH" evidence="10">
    <location>
        <begin position="670"/>
        <end position="947"/>
    </location>
</feature>
<dbReference type="InterPro" id="IPR036736">
    <property type="entry name" value="ACP-like_sf"/>
</dbReference>
<comment type="caution">
    <text evidence="11">The sequence shown here is derived from an EMBL/GenBank/DDBJ whole genome shotgun (WGS) entry which is preliminary data.</text>
</comment>
<evidence type="ECO:0000256" key="6">
    <source>
        <dbReference type="PROSITE-ProRule" id="PRU01363"/>
    </source>
</evidence>
<dbReference type="SMART" id="SM00825">
    <property type="entry name" value="PKS_KS"/>
    <property type="match status" value="1"/>
</dbReference>
<keyword evidence="3" id="KW-0596">Phosphopantetheine</keyword>
<comment type="pathway">
    <text evidence="2">Antibiotic biosynthesis; bacillaene biosynthesis.</text>
</comment>
<dbReference type="UniPathway" id="UPA01003"/>
<dbReference type="InterPro" id="IPR020807">
    <property type="entry name" value="PKS_DH"/>
</dbReference>
<dbReference type="PROSITE" id="PS52019">
    <property type="entry name" value="PKS_MFAS_DH"/>
    <property type="match status" value="1"/>
</dbReference>
<dbReference type="Gene3D" id="3.40.50.720">
    <property type="entry name" value="NAD(P)-binding Rossmann-like Domain"/>
    <property type="match status" value="1"/>
</dbReference>
<feature type="region of interest" description="N-terminal hotdog fold" evidence="6">
    <location>
        <begin position="670"/>
        <end position="792"/>
    </location>
</feature>
<dbReference type="Pfam" id="PF02801">
    <property type="entry name" value="Ketoacyl-synt_C"/>
    <property type="match status" value="1"/>
</dbReference>
<feature type="active site" description="Proton acceptor; for dehydratase activity" evidence="6">
    <location>
        <position position="701"/>
    </location>
</feature>
<dbReference type="PANTHER" id="PTHR43775:SF37">
    <property type="entry name" value="SI:DKEY-61P9.11"/>
    <property type="match status" value="1"/>
</dbReference>
<dbReference type="PROSITE" id="PS00012">
    <property type="entry name" value="PHOSPHOPANTETHEINE"/>
    <property type="match status" value="1"/>
</dbReference>
<dbReference type="Pfam" id="PF14765">
    <property type="entry name" value="PS-DH"/>
    <property type="match status" value="1"/>
</dbReference>
<dbReference type="InterPro" id="IPR006162">
    <property type="entry name" value="Ppantetheine_attach_site"/>
</dbReference>
<dbReference type="Proteomes" id="UP000014155">
    <property type="component" value="Unassembled WGS sequence"/>
</dbReference>
<evidence type="ECO:0000256" key="1">
    <source>
        <dbReference type="ARBA" id="ARBA00003299"/>
    </source>
</evidence>
<evidence type="ECO:0000256" key="5">
    <source>
        <dbReference type="ARBA" id="ARBA00022679"/>
    </source>
</evidence>
<feature type="region of interest" description="C-terminal hotdog fold" evidence="6">
    <location>
        <begin position="805"/>
        <end position="947"/>
    </location>
</feature>
<dbReference type="PATRIC" id="fig|1195236.3.peg.612"/>
<dbReference type="SUPFAM" id="SSF53901">
    <property type="entry name" value="Thiolase-like"/>
    <property type="match status" value="1"/>
</dbReference>
<evidence type="ECO:0000256" key="4">
    <source>
        <dbReference type="ARBA" id="ARBA00022553"/>
    </source>
</evidence>
<feature type="domain" description="Carrier" evidence="8">
    <location>
        <begin position="1481"/>
        <end position="1556"/>
    </location>
</feature>
<dbReference type="CDD" id="cd08953">
    <property type="entry name" value="KR_2_SDR_x"/>
    <property type="match status" value="1"/>
</dbReference>
<dbReference type="InterPro" id="IPR018201">
    <property type="entry name" value="Ketoacyl_synth_AS"/>
</dbReference>
<dbReference type="Gene3D" id="1.10.1200.10">
    <property type="entry name" value="ACP-like"/>
    <property type="match status" value="1"/>
</dbReference>
<dbReference type="InterPro" id="IPR049490">
    <property type="entry name" value="C883_1060-like_KR_N"/>
</dbReference>
<dbReference type="InterPro" id="IPR020806">
    <property type="entry name" value="PKS_PP-bd"/>
</dbReference>
<proteinExistence type="predicted"/>
<dbReference type="PROSITE" id="PS52004">
    <property type="entry name" value="KS3_2"/>
    <property type="match status" value="1"/>
</dbReference>
<evidence type="ECO:0000259" key="10">
    <source>
        <dbReference type="PROSITE" id="PS52019"/>
    </source>
</evidence>
<dbReference type="GO" id="GO:0004315">
    <property type="term" value="F:3-oxoacyl-[acyl-carrier-protein] synthase activity"/>
    <property type="evidence" value="ECO:0007669"/>
    <property type="project" value="InterPro"/>
</dbReference>
<feature type="region of interest" description="Disordered" evidence="7">
    <location>
        <begin position="1456"/>
        <end position="1479"/>
    </location>
</feature>
<dbReference type="STRING" id="1195236.CTER_0305"/>
<dbReference type="CDD" id="cd00833">
    <property type="entry name" value="PKS"/>
    <property type="match status" value="1"/>
</dbReference>
<evidence type="ECO:0000256" key="7">
    <source>
        <dbReference type="SAM" id="MobiDB-lite"/>
    </source>
</evidence>
<dbReference type="SMART" id="SM00822">
    <property type="entry name" value="PKS_KR"/>
    <property type="match status" value="1"/>
</dbReference>
<keyword evidence="12" id="KW-1185">Reference proteome</keyword>
<evidence type="ECO:0000256" key="2">
    <source>
        <dbReference type="ARBA" id="ARBA00004789"/>
    </source>
</evidence>
<dbReference type="PANTHER" id="PTHR43775">
    <property type="entry name" value="FATTY ACID SYNTHASE"/>
    <property type="match status" value="1"/>
</dbReference>
<keyword evidence="4" id="KW-0597">Phosphoprotein</keyword>
<dbReference type="Pfam" id="PF22621">
    <property type="entry name" value="CurL-like_PKS_C"/>
    <property type="match status" value="1"/>
</dbReference>
<gene>
    <name evidence="11" type="ORF">CTER_0305</name>
</gene>
<dbReference type="Gene3D" id="3.10.129.110">
    <property type="entry name" value="Polyketide synthase dehydratase"/>
    <property type="match status" value="1"/>
</dbReference>
<dbReference type="InterPro" id="IPR049552">
    <property type="entry name" value="PKS_DH_N"/>
</dbReference>
<evidence type="ECO:0000256" key="3">
    <source>
        <dbReference type="ARBA" id="ARBA00022450"/>
    </source>
</evidence>
<dbReference type="InterPro" id="IPR014031">
    <property type="entry name" value="Ketoacyl_synth_C"/>
</dbReference>
<dbReference type="Gene3D" id="3.40.47.10">
    <property type="match status" value="1"/>
</dbReference>
<feature type="active site" description="Proton donor; for dehydratase activity" evidence="6">
    <location>
        <position position="866"/>
    </location>
</feature>
<dbReference type="SUPFAM" id="SSF51735">
    <property type="entry name" value="NAD(P)-binding Rossmann-fold domains"/>
    <property type="match status" value="2"/>
</dbReference>
<dbReference type="eggNOG" id="COG3321">
    <property type="taxonomic scope" value="Bacteria"/>
</dbReference>
<dbReference type="Gene3D" id="1.10.1240.100">
    <property type="match status" value="1"/>
</dbReference>
<dbReference type="InterPro" id="IPR020841">
    <property type="entry name" value="PKS_Beta-ketoAc_synthase_dom"/>
</dbReference>
<dbReference type="Pfam" id="PF00109">
    <property type="entry name" value="ketoacyl-synt"/>
    <property type="match status" value="1"/>
</dbReference>
<dbReference type="InterPro" id="IPR057326">
    <property type="entry name" value="KR_dom"/>
</dbReference>
<organism evidence="11 12">
    <name type="scientific">Ruminiclostridium cellobioparum subsp. termitidis CT1112</name>
    <dbReference type="NCBI Taxonomy" id="1195236"/>
    <lineage>
        <taxon>Bacteria</taxon>
        <taxon>Bacillati</taxon>
        <taxon>Bacillota</taxon>
        <taxon>Clostridia</taxon>
        <taxon>Eubacteriales</taxon>
        <taxon>Oscillospiraceae</taxon>
        <taxon>Ruminiclostridium</taxon>
    </lineage>
</organism>
<dbReference type="SUPFAM" id="SSF47336">
    <property type="entry name" value="ACP-like"/>
    <property type="match status" value="1"/>
</dbReference>
<dbReference type="Pfam" id="PF21394">
    <property type="entry name" value="Beta-ketacyl_N"/>
    <property type="match status" value="1"/>
</dbReference>
<dbReference type="InterPro" id="IPR016039">
    <property type="entry name" value="Thiolase-like"/>
</dbReference>
<dbReference type="Pfam" id="PF00550">
    <property type="entry name" value="PP-binding"/>
    <property type="match status" value="1"/>
</dbReference>
<comment type="function">
    <text evidence="1">Involved in some intermediate steps for the synthesis of the antibiotic polyketide bacillaene which is involved in secondary metabolism.</text>
</comment>
<dbReference type="InterPro" id="IPR014030">
    <property type="entry name" value="Ketoacyl_synth_N"/>
</dbReference>
<dbReference type="GO" id="GO:0031177">
    <property type="term" value="F:phosphopantetheine binding"/>
    <property type="evidence" value="ECO:0007669"/>
    <property type="project" value="InterPro"/>
</dbReference>
<dbReference type="SMART" id="SM00826">
    <property type="entry name" value="PKS_DH"/>
    <property type="match status" value="1"/>
</dbReference>
<dbReference type="InterPro" id="IPR009081">
    <property type="entry name" value="PP-bd_ACP"/>
</dbReference>
<dbReference type="GO" id="GO:0006633">
    <property type="term" value="P:fatty acid biosynthetic process"/>
    <property type="evidence" value="ECO:0007669"/>
    <property type="project" value="InterPro"/>
</dbReference>
<evidence type="ECO:0000259" key="8">
    <source>
        <dbReference type="PROSITE" id="PS50075"/>
    </source>
</evidence>
<name>S0FTI8_RUMCE</name>
<dbReference type="Pfam" id="PF08659">
    <property type="entry name" value="KR"/>
    <property type="match status" value="1"/>
</dbReference>
<dbReference type="Pfam" id="PF21089">
    <property type="entry name" value="PKS_DH_N"/>
    <property type="match status" value="1"/>
</dbReference>
<dbReference type="InterPro" id="IPR049900">
    <property type="entry name" value="PKS_mFAS_DH"/>
</dbReference>
<dbReference type="InterPro" id="IPR049551">
    <property type="entry name" value="PKS_DH_C"/>
</dbReference>
<accession>S0FTI8</accession>
<dbReference type="GO" id="GO:0004312">
    <property type="term" value="F:fatty acid synthase activity"/>
    <property type="evidence" value="ECO:0007669"/>
    <property type="project" value="TreeGrafter"/>
</dbReference>
<evidence type="ECO:0000259" key="9">
    <source>
        <dbReference type="PROSITE" id="PS52004"/>
    </source>
</evidence>
<dbReference type="EMBL" id="AORV01000016">
    <property type="protein sequence ID" value="EMS73646.1"/>
    <property type="molecule type" value="Genomic_DNA"/>
</dbReference>
<keyword evidence="5" id="KW-0808">Transferase</keyword>
<sequence length="1613" mass="178685">MANKSLDLKAVRLSDIKENKEEKINSISKRDIAIIGITGRFPSAATVDDFWENLRQGRDCVKEFPEYRRADADRILTGRGLGPEEIQYYEGAYFDEVDKFDYGFFRLSPKEAALMDPNQRIFLEETWKAVEAAGYGGDRLTGSRTGIYVGFSSDFGESYANLIRECEPTATDLALPGNIKSIIASRISYILDLKGPSITVDTACSSALVAVHLACQGIRNGECELAIAGGIKVNLLPAKGLEEGLGIEASEGRAKTFDDTSDGTGFGEGAAVVVLKPLKKALEDNDHIHAIIKGSAVNQDGASVGITAPNSAAQEDVIIRAWKDAGINPETISFIEAHGTGTKLGDPIEIEGISMAFEKYTRRKQFCAIGSVKSNMGHPDHAAGILGLAKAVMAIEHREIPPTLHFKKPNRKIDFTGSPVYVNDRLVKWKEEAYPMRCGISSFGLSGTNCHLILEEFIKENRTLEDKQSKEENRQQVIALSAKSETALMDLVKNYCSFLNSEAGIQADIADICHTADTCRGHYNYRFALIIGSKPELQEGLNELINKGLDSNPAKDVFFGRHKIVTSTQQKRTDFDVTSKDIRELTQAAASCIKELQSERSQAGLAQLCSIYVHGGQVCWEELYKGGARKKVLLPVYPFERKRCWVSEPGPKQSHLAKQTPLAGKKEILHPLLESRIIESMDADIYETVYSVDKHWVLKEHRVAGSCVVPGTTYLELAREIGNQYYRGAAIELKNVLFLSPLIVNGDEHRTVQTIVRNKVDFIEFEVVSREAESKNWIKHAEGVIYKNIENTRPSEYALSEIIKTLGEVKIIDYRNIETDGVDGGPRFKNMKKIYIGTNEALACLELPEAYADDLKDYLLHPALMDSAVNMANHSIGNGLYLPLSFKKIKIWGATPAVIYSYLRKRSVDVENPETAAFDVTILDEAGKVLVEIEGFTIKKVHRAELKKLAGGRNSIYKIGWTRKAISEIKSHSDGGVNLIFKDLHRFSGEFSGELVNLNKRVIQVELGDHFRKISDEAYMVGSSQEDYDKLIRAVKSSTISRIYHFSSMNYDKEITEINDLKAGLNKGVLSVFYLTRAMLNNGKNENTEIYLISDLVNEVTLGEKRINPNAAALFGLGRVISEEYPKFRVRCIDIDENTSAQDILSESEANEHFYLAAYRDGIRFVEEFREAETAELTGNEVKIRENGVYLVTGGLGGIGLEICKYLSQKNKVKLCLINRSKLPEVEKWDKILGKAEDKKLCRSIAGIKAIEASGSEAIVYSADISNIEKIDYVLRDIRQRFQKIDGIIHCAGIAGDGFLVGKEAPVFESVLSPKIYGTWILDNLTMDDQLDFFVLFSSISSIFGAQGQGDYTAANAYLDSYAACRNKTGRRTLSINWPQWKETGMAVDFGVADNGLFRGITNYSAIHVLDELLGSPVSRIIPAELNYDIIASSARVLPMAVSEDIDKAMARIREKQPAGREPKISESSRCGVALSGTGSGNGTDIERKLAEAWENVLGVREIDVSDNFYDLGGDSVRATRLLKELEKDFEGVIDISDIFTYPTISDMSNYIKSKSERKSTSVHGTVHEYENVHETVHETGSGTDIDAILGRMARGEISAVEADKLLGLGEKK</sequence>
<evidence type="ECO:0000313" key="11">
    <source>
        <dbReference type="EMBL" id="EMS73646.1"/>
    </source>
</evidence>
<dbReference type="InterPro" id="IPR050091">
    <property type="entry name" value="PKS_NRPS_Biosynth_Enz"/>
</dbReference>
<evidence type="ECO:0000313" key="12">
    <source>
        <dbReference type="Proteomes" id="UP000014155"/>
    </source>
</evidence>
<feature type="compositionally biased region" description="Basic and acidic residues" evidence="7">
    <location>
        <begin position="1456"/>
        <end position="1467"/>
    </location>
</feature>
<reference evidence="11 12" key="1">
    <citation type="journal article" date="2013" name="Genome Announc.">
        <title>Draft Genome Sequence of the Cellulolytic, Mesophilic, Anaerobic Bacterium Clostridium termitidis Strain CT1112 (DSM 5398).</title>
        <authorList>
            <person name="Lal S."/>
            <person name="Ramachandran U."/>
            <person name="Zhang X."/>
            <person name="Munir R."/>
            <person name="Sparling R."/>
            <person name="Levin D.B."/>
        </authorList>
    </citation>
    <scope>NUCLEOTIDE SEQUENCE [LARGE SCALE GENOMIC DNA]</scope>
    <source>
        <strain evidence="11 12">CT1112</strain>
    </source>
</reference>
<dbReference type="InterPro" id="IPR036291">
    <property type="entry name" value="NAD(P)-bd_dom_sf"/>
</dbReference>
<dbReference type="PROSITE" id="PS00606">
    <property type="entry name" value="KS3_1"/>
    <property type="match status" value="1"/>
</dbReference>
<dbReference type="SMART" id="SM00823">
    <property type="entry name" value="PKS_PP"/>
    <property type="match status" value="1"/>
</dbReference>
<dbReference type="InterPro" id="IPR013968">
    <property type="entry name" value="PKS_KR"/>
</dbReference>
<protein>
    <submittedName>
        <fullName evidence="11">Polyketide synthase like protein</fullName>
    </submittedName>
</protein>
<dbReference type="RefSeq" id="WP_004623644.1">
    <property type="nucleotide sequence ID" value="NZ_AORV01000016.1"/>
</dbReference>
<dbReference type="InterPro" id="IPR042104">
    <property type="entry name" value="PKS_dehydratase_sf"/>
</dbReference>
<feature type="domain" description="Ketosynthase family 3 (KS3)" evidence="9">
    <location>
        <begin position="29"/>
        <end position="456"/>
    </location>
</feature>